<dbReference type="Proteomes" id="UP001501237">
    <property type="component" value="Unassembled WGS sequence"/>
</dbReference>
<organism evidence="2 3">
    <name type="scientific">Actinocorallia longicatena</name>
    <dbReference type="NCBI Taxonomy" id="111803"/>
    <lineage>
        <taxon>Bacteria</taxon>
        <taxon>Bacillati</taxon>
        <taxon>Actinomycetota</taxon>
        <taxon>Actinomycetes</taxon>
        <taxon>Streptosporangiales</taxon>
        <taxon>Thermomonosporaceae</taxon>
        <taxon>Actinocorallia</taxon>
    </lineage>
</organism>
<feature type="transmembrane region" description="Helical" evidence="1">
    <location>
        <begin position="211"/>
        <end position="228"/>
    </location>
</feature>
<dbReference type="Pfam" id="PF06240">
    <property type="entry name" value="COXG"/>
    <property type="match status" value="1"/>
</dbReference>
<evidence type="ECO:0008006" key="4">
    <source>
        <dbReference type="Google" id="ProtNLM"/>
    </source>
</evidence>
<dbReference type="EMBL" id="BAAAUV010000017">
    <property type="protein sequence ID" value="GAA3227464.1"/>
    <property type="molecule type" value="Genomic_DNA"/>
</dbReference>
<dbReference type="SUPFAM" id="SSF55961">
    <property type="entry name" value="Bet v1-like"/>
    <property type="match status" value="1"/>
</dbReference>
<gene>
    <name evidence="2" type="ORF">GCM10010468_56300</name>
</gene>
<protein>
    <recommendedName>
        <fullName evidence="4">Carbon monoxide dehydrogenase subunit G</fullName>
    </recommendedName>
</protein>
<comment type="caution">
    <text evidence="2">The sequence shown here is derived from an EMBL/GenBank/DDBJ whole genome shotgun (WGS) entry which is preliminary data.</text>
</comment>
<sequence length="238" mass="25272">MELDHEFTVQADPAAVWRALQDPGLVAPLIPGAVLKPAEKADDDLAGKLKLKFGPTSVTLKGSAHVLVTDDLTRTAIVEAHAREARGPGTATATFQATVHTAPGASRVTLHTKLTLTGRIAAFSEPLVHDTGAKLLTKFATALTAALNAPEPETVAATAPVAEAVAELEDELRTEPEPVVEAEPEAVVVAEPEVVKAEEPDWFAAVERPSLVRRLAPFAGLLLVFLLIRRMMRAKRPA</sequence>
<keyword evidence="1" id="KW-1133">Transmembrane helix</keyword>
<proteinExistence type="predicted"/>
<dbReference type="CDD" id="cd07823">
    <property type="entry name" value="SRPBCC_5"/>
    <property type="match status" value="1"/>
</dbReference>
<accession>A0ABP6QIR8</accession>
<dbReference type="InterPro" id="IPR023393">
    <property type="entry name" value="START-like_dom_sf"/>
</dbReference>
<dbReference type="PANTHER" id="PTHR38588">
    <property type="entry name" value="BLL0334 PROTEIN"/>
    <property type="match status" value="1"/>
</dbReference>
<dbReference type="Gene3D" id="3.30.530.20">
    <property type="match status" value="1"/>
</dbReference>
<name>A0ABP6QIR8_9ACTN</name>
<keyword evidence="1" id="KW-0472">Membrane</keyword>
<evidence type="ECO:0000256" key="1">
    <source>
        <dbReference type="SAM" id="Phobius"/>
    </source>
</evidence>
<dbReference type="PANTHER" id="PTHR38588:SF1">
    <property type="entry name" value="BLL0334 PROTEIN"/>
    <property type="match status" value="1"/>
</dbReference>
<reference evidence="3" key="1">
    <citation type="journal article" date="2019" name="Int. J. Syst. Evol. Microbiol.">
        <title>The Global Catalogue of Microorganisms (GCM) 10K type strain sequencing project: providing services to taxonomists for standard genome sequencing and annotation.</title>
        <authorList>
            <consortium name="The Broad Institute Genomics Platform"/>
            <consortium name="The Broad Institute Genome Sequencing Center for Infectious Disease"/>
            <person name="Wu L."/>
            <person name="Ma J."/>
        </authorList>
    </citation>
    <scope>NUCLEOTIDE SEQUENCE [LARGE SCALE GENOMIC DNA]</scope>
    <source>
        <strain evidence="3">JCM 9377</strain>
    </source>
</reference>
<evidence type="ECO:0000313" key="3">
    <source>
        <dbReference type="Proteomes" id="UP001501237"/>
    </source>
</evidence>
<evidence type="ECO:0000313" key="2">
    <source>
        <dbReference type="EMBL" id="GAA3227464.1"/>
    </source>
</evidence>
<dbReference type="InterPro" id="IPR010419">
    <property type="entry name" value="CO_DH_gsu"/>
</dbReference>
<keyword evidence="1" id="KW-0812">Transmembrane</keyword>
<keyword evidence="3" id="KW-1185">Reference proteome</keyword>
<dbReference type="RefSeq" id="WP_344834122.1">
    <property type="nucleotide sequence ID" value="NZ_BAAAUV010000017.1"/>
</dbReference>